<evidence type="ECO:0000313" key="3">
    <source>
        <dbReference type="Proteomes" id="UP000245783"/>
    </source>
</evidence>
<dbReference type="EMBL" id="KZ819351">
    <property type="protein sequence ID" value="PWN46385.1"/>
    <property type="molecule type" value="Genomic_DNA"/>
</dbReference>
<gene>
    <name evidence="2" type="ORF">IE81DRAFT_363364</name>
</gene>
<dbReference type="InParanoid" id="A0A316WH23"/>
<feature type="compositionally biased region" description="Basic and acidic residues" evidence="1">
    <location>
        <begin position="600"/>
        <end position="616"/>
    </location>
</feature>
<dbReference type="Proteomes" id="UP000245783">
    <property type="component" value="Unassembled WGS sequence"/>
</dbReference>
<dbReference type="RefSeq" id="XP_025373545.1">
    <property type="nucleotide sequence ID" value="XM_025516764.1"/>
</dbReference>
<proteinExistence type="predicted"/>
<feature type="region of interest" description="Disordered" evidence="1">
    <location>
        <begin position="1"/>
        <end position="145"/>
    </location>
</feature>
<feature type="compositionally biased region" description="Basic and acidic residues" evidence="1">
    <location>
        <begin position="628"/>
        <end position="639"/>
    </location>
</feature>
<feature type="compositionally biased region" description="Polar residues" evidence="1">
    <location>
        <begin position="410"/>
        <end position="424"/>
    </location>
</feature>
<dbReference type="AlphaFoldDB" id="A0A316WH23"/>
<name>A0A316WH23_9BASI</name>
<feature type="region of interest" description="Disordered" evidence="1">
    <location>
        <begin position="321"/>
        <end position="751"/>
    </location>
</feature>
<feature type="compositionally biased region" description="Basic residues" evidence="1">
    <location>
        <begin position="650"/>
        <end position="662"/>
    </location>
</feature>
<evidence type="ECO:0000313" key="2">
    <source>
        <dbReference type="EMBL" id="PWN46385.1"/>
    </source>
</evidence>
<feature type="compositionally biased region" description="Low complexity" evidence="1">
    <location>
        <begin position="476"/>
        <end position="491"/>
    </location>
</feature>
<feature type="compositionally biased region" description="Low complexity" evidence="1">
    <location>
        <begin position="727"/>
        <end position="751"/>
    </location>
</feature>
<evidence type="ECO:0000256" key="1">
    <source>
        <dbReference type="SAM" id="MobiDB-lite"/>
    </source>
</evidence>
<reference evidence="2 3" key="1">
    <citation type="journal article" date="2018" name="Mol. Biol. Evol.">
        <title>Broad Genomic Sampling Reveals a Smut Pathogenic Ancestry of the Fungal Clade Ustilaginomycotina.</title>
        <authorList>
            <person name="Kijpornyongpan T."/>
            <person name="Mondo S.J."/>
            <person name="Barry K."/>
            <person name="Sandor L."/>
            <person name="Lee J."/>
            <person name="Lipzen A."/>
            <person name="Pangilinan J."/>
            <person name="LaButti K."/>
            <person name="Hainaut M."/>
            <person name="Henrissat B."/>
            <person name="Grigoriev I.V."/>
            <person name="Spatafora J.W."/>
            <person name="Aime M.C."/>
        </authorList>
    </citation>
    <scope>NUCLEOTIDE SEQUENCE [LARGE SCALE GENOMIC DNA]</scope>
    <source>
        <strain evidence="2 3">MCA 4658</strain>
    </source>
</reference>
<feature type="compositionally biased region" description="Low complexity" evidence="1">
    <location>
        <begin position="547"/>
        <end position="566"/>
    </location>
</feature>
<accession>A0A316WH23</accession>
<feature type="compositionally biased region" description="Gly residues" evidence="1">
    <location>
        <begin position="65"/>
        <end position="77"/>
    </location>
</feature>
<feature type="compositionally biased region" description="Basic and acidic residues" evidence="1">
    <location>
        <begin position="682"/>
        <end position="691"/>
    </location>
</feature>
<feature type="compositionally biased region" description="Basic and acidic residues" evidence="1">
    <location>
        <begin position="517"/>
        <end position="529"/>
    </location>
</feature>
<feature type="compositionally biased region" description="Polar residues" evidence="1">
    <location>
        <begin position="352"/>
        <end position="390"/>
    </location>
</feature>
<keyword evidence="3" id="KW-1185">Reference proteome</keyword>
<sequence length="829" mass="90174">MSFQVNGREHGAAAHEAPYARADPASHAGPSWQPVDSHNSSRRATHQANEPPRGEGSSGSYGYSYGYGNGNGNGNGNGRQSQHSRSPERERPAGGHRYTLRGQEPATPLLALKEPRGQTSKQSSKNAPDPGEGKAKKPNASKSEKEHCMIAITGTVPQRLWRELSGSLKGALRTRGNKVDGLARIFVLDPALRRELRREQVDGNAEDQKESARQYHWMRQVQCAAWHTTNAYHLREDAPPDLLRSTLELCEMAPEDREASVCEREWKAGKREEMVRLKEGALEGKEKHLEEREAALAEREADIKRREGVLVVSESVLQMKAKSVDQGRPAVALRVGPPSTAANPPTAPRSMLQASQSPTNASISLPNRPQSLGNEVGPSRSTAPTPTQTEGVEPVFRTSLSPRDTKPSALDSSTHASAPSQLPGTNGRDRAVSISSDSSVTTSSFSESTTSSESEISAGPVNPAIASLQRDSNLARSGTSSSRSSVGTSSTDTQERLELRERNRLAAKQKAATLTRTELRQADRLERQVARHRARRATEREQHRAEAAAGALPSQAPGSSSSASSSKNKKKASKWATPHPKTSSSVKGKESAGRGSQSGRSEDDSEPRFSEWERDLSSGSDEGSDEDQSGRRDLRKMFEEFVTFYMRKDGSKRKGKAKKKRSAASETEERLSKREKKRKRAREAESEKESANDITDGGSNRAAERSESLRRAPQLGRNPAAHRAGHSATSQTSAPPFASTAAQASTSSASFRQPPVYHVARAPSGPTAGSFWSEHETRALENACRRHYSENRFLRQGRIYRTFVGLTGSTRTLAAVLQKASALGLLSRD</sequence>
<dbReference type="OrthoDB" id="10410604at2759"/>
<feature type="compositionally biased region" description="Basic and acidic residues" evidence="1">
    <location>
        <begin position="536"/>
        <end position="546"/>
    </location>
</feature>
<feature type="compositionally biased region" description="Basic and acidic residues" evidence="1">
    <location>
        <begin position="493"/>
        <end position="504"/>
    </location>
</feature>
<dbReference type="GeneID" id="37038634"/>
<organism evidence="2 3">
    <name type="scientific">Ceraceosorus guamensis</name>
    <dbReference type="NCBI Taxonomy" id="1522189"/>
    <lineage>
        <taxon>Eukaryota</taxon>
        <taxon>Fungi</taxon>
        <taxon>Dikarya</taxon>
        <taxon>Basidiomycota</taxon>
        <taxon>Ustilaginomycotina</taxon>
        <taxon>Exobasidiomycetes</taxon>
        <taxon>Ceraceosorales</taxon>
        <taxon>Ceraceosoraceae</taxon>
        <taxon>Ceraceosorus</taxon>
    </lineage>
</organism>
<feature type="compositionally biased region" description="Polar residues" evidence="1">
    <location>
        <begin position="117"/>
        <end position="126"/>
    </location>
</feature>
<protein>
    <submittedName>
        <fullName evidence="2">Uncharacterized protein</fullName>
    </submittedName>
</protein>
<feature type="compositionally biased region" description="Low complexity" evidence="1">
    <location>
        <begin position="432"/>
        <end position="457"/>
    </location>
</feature>